<feature type="compositionally biased region" description="Basic and acidic residues" evidence="1">
    <location>
        <begin position="83"/>
        <end position="94"/>
    </location>
</feature>
<organism evidence="2 3">
    <name type="scientific">Oculimacula yallundae</name>
    <dbReference type="NCBI Taxonomy" id="86028"/>
    <lineage>
        <taxon>Eukaryota</taxon>
        <taxon>Fungi</taxon>
        <taxon>Dikarya</taxon>
        <taxon>Ascomycota</taxon>
        <taxon>Pezizomycotina</taxon>
        <taxon>Leotiomycetes</taxon>
        <taxon>Helotiales</taxon>
        <taxon>Ploettnerulaceae</taxon>
        <taxon>Oculimacula</taxon>
    </lineage>
</organism>
<evidence type="ECO:0000313" key="2">
    <source>
        <dbReference type="EMBL" id="KAL2062218.1"/>
    </source>
</evidence>
<reference evidence="2 3" key="1">
    <citation type="journal article" date="2024" name="Commun. Biol.">
        <title>Comparative genomic analysis of thermophilic fungi reveals convergent evolutionary adaptations and gene losses.</title>
        <authorList>
            <person name="Steindorff A.S."/>
            <person name="Aguilar-Pontes M.V."/>
            <person name="Robinson A.J."/>
            <person name="Andreopoulos B."/>
            <person name="LaButti K."/>
            <person name="Kuo A."/>
            <person name="Mondo S."/>
            <person name="Riley R."/>
            <person name="Otillar R."/>
            <person name="Haridas S."/>
            <person name="Lipzen A."/>
            <person name="Grimwood J."/>
            <person name="Schmutz J."/>
            <person name="Clum A."/>
            <person name="Reid I.D."/>
            <person name="Moisan M.C."/>
            <person name="Butler G."/>
            <person name="Nguyen T.T.M."/>
            <person name="Dewar K."/>
            <person name="Conant G."/>
            <person name="Drula E."/>
            <person name="Henrissat B."/>
            <person name="Hansel C."/>
            <person name="Singer S."/>
            <person name="Hutchinson M.I."/>
            <person name="de Vries R.P."/>
            <person name="Natvig D.O."/>
            <person name="Powell A.J."/>
            <person name="Tsang A."/>
            <person name="Grigoriev I.V."/>
        </authorList>
    </citation>
    <scope>NUCLEOTIDE SEQUENCE [LARGE SCALE GENOMIC DNA]</scope>
    <source>
        <strain evidence="2 3">CBS 494.80</strain>
    </source>
</reference>
<dbReference type="Proteomes" id="UP001595075">
    <property type="component" value="Unassembled WGS sequence"/>
</dbReference>
<name>A0ABR4BX38_9HELO</name>
<sequence>MPANAARIKDPAPEVVSSEAGRPSTVPKRPGDIFWVGVGVVRTLRSGVISAAHSKERKRRGSASKLSLSFTTVLAGGTSMRQPRSDRTIQDSTT</sequence>
<feature type="region of interest" description="Disordered" evidence="1">
    <location>
        <begin position="74"/>
        <end position="94"/>
    </location>
</feature>
<evidence type="ECO:0000256" key="1">
    <source>
        <dbReference type="SAM" id="MobiDB-lite"/>
    </source>
</evidence>
<comment type="caution">
    <text evidence="2">The sequence shown here is derived from an EMBL/GenBank/DDBJ whole genome shotgun (WGS) entry which is preliminary data.</text>
</comment>
<evidence type="ECO:0000313" key="3">
    <source>
        <dbReference type="Proteomes" id="UP001595075"/>
    </source>
</evidence>
<accession>A0ABR4BX38</accession>
<feature type="region of interest" description="Disordered" evidence="1">
    <location>
        <begin position="1"/>
        <end position="29"/>
    </location>
</feature>
<protein>
    <submittedName>
        <fullName evidence="2">Uncharacterized protein</fullName>
    </submittedName>
</protein>
<proteinExistence type="predicted"/>
<gene>
    <name evidence="2" type="ORF">VTL71DRAFT_6484</name>
</gene>
<keyword evidence="3" id="KW-1185">Reference proteome</keyword>
<dbReference type="EMBL" id="JAZHXI010000017">
    <property type="protein sequence ID" value="KAL2062218.1"/>
    <property type="molecule type" value="Genomic_DNA"/>
</dbReference>